<evidence type="ECO:0000256" key="1">
    <source>
        <dbReference type="ARBA" id="ARBA00038454"/>
    </source>
</evidence>
<evidence type="ECO:0000313" key="3">
    <source>
        <dbReference type="EMBL" id="GAF01465.1"/>
    </source>
</evidence>
<dbReference type="GO" id="GO:0005829">
    <property type="term" value="C:cytosol"/>
    <property type="evidence" value="ECO:0007669"/>
    <property type="project" value="TreeGrafter"/>
</dbReference>
<reference evidence="3 4" key="1">
    <citation type="journal article" date="2014" name="Genome Announc.">
        <title>Draft Genome Sequence of Cytophaga fermentans JCM 21142T, a Facultative Anaerobe Isolated from Marine Mud.</title>
        <authorList>
            <person name="Starns D."/>
            <person name="Oshima K."/>
            <person name="Suda W."/>
            <person name="Iino T."/>
            <person name="Yuki M."/>
            <person name="Inoue J."/>
            <person name="Kitamura K."/>
            <person name="Iida T."/>
            <person name="Darby A."/>
            <person name="Hattori M."/>
            <person name="Ohkuma M."/>
        </authorList>
    </citation>
    <scope>NUCLEOTIDE SEQUENCE [LARGE SCALE GENOMIC DNA]</scope>
    <source>
        <strain evidence="3 4">JCM 21142</strain>
    </source>
</reference>
<dbReference type="AlphaFoldDB" id="W7XTY0"/>
<evidence type="ECO:0000259" key="2">
    <source>
        <dbReference type="Pfam" id="PF13185"/>
    </source>
</evidence>
<dbReference type="Gene3D" id="3.30.450.40">
    <property type="match status" value="1"/>
</dbReference>
<name>W7XTY0_9BACT</name>
<dbReference type="InterPro" id="IPR051330">
    <property type="entry name" value="Phosphatase_reg/MetRdx"/>
</dbReference>
<organism evidence="3 4">
    <name type="scientific">Saccharicrinis fermentans DSM 9555 = JCM 21142</name>
    <dbReference type="NCBI Taxonomy" id="869213"/>
    <lineage>
        <taxon>Bacteria</taxon>
        <taxon>Pseudomonadati</taxon>
        <taxon>Bacteroidota</taxon>
        <taxon>Bacteroidia</taxon>
        <taxon>Marinilabiliales</taxon>
        <taxon>Marinilabiliaceae</taxon>
        <taxon>Saccharicrinis</taxon>
    </lineage>
</organism>
<evidence type="ECO:0000313" key="4">
    <source>
        <dbReference type="Proteomes" id="UP000019402"/>
    </source>
</evidence>
<sequence>MTKESSKLAKYKRLYAQVEELTAPVDNPLSRMSTMVALLHHKMKGFFWTGFYLLQDGELLVGPYQGPVACLRLRKDVGVCWAGINTQKTILVDDVECFPGHIACSSLTKSEIVVPLMKEGRVVGVLDIDSRDLAQFDQDDQAGLELLLELIYK</sequence>
<comment type="caution">
    <text evidence="3">The sequence shown here is derived from an EMBL/GenBank/DDBJ whole genome shotgun (WGS) entry which is preliminary data.</text>
</comment>
<proteinExistence type="inferred from homology"/>
<protein>
    <submittedName>
        <fullName evidence="3">Free methionine-R-sulfoxide reductase</fullName>
    </submittedName>
</protein>
<dbReference type="RefSeq" id="WP_044211764.1">
    <property type="nucleotide sequence ID" value="NZ_BAMD01000001.1"/>
</dbReference>
<dbReference type="PANTHER" id="PTHR21021">
    <property type="entry name" value="GAF/PUTATIVE CYTOSKELETAL PROTEIN"/>
    <property type="match status" value="1"/>
</dbReference>
<dbReference type="Pfam" id="PF13185">
    <property type="entry name" value="GAF_2"/>
    <property type="match status" value="1"/>
</dbReference>
<keyword evidence="4" id="KW-1185">Reference proteome</keyword>
<dbReference type="EMBL" id="BAMD01000001">
    <property type="protein sequence ID" value="GAF01465.1"/>
    <property type="molecule type" value="Genomic_DNA"/>
</dbReference>
<gene>
    <name evidence="3" type="ORF">JCM21142_73</name>
</gene>
<dbReference type="OrthoDB" id="9796252at2"/>
<dbReference type="InterPro" id="IPR003018">
    <property type="entry name" value="GAF"/>
</dbReference>
<dbReference type="SUPFAM" id="SSF55781">
    <property type="entry name" value="GAF domain-like"/>
    <property type="match status" value="1"/>
</dbReference>
<comment type="similarity">
    <text evidence="1">Belongs to the free Met sulfoxide reductase family.</text>
</comment>
<dbReference type="PANTHER" id="PTHR21021:SF15">
    <property type="entry name" value="FREE METHIONINE-R-SULFOXIDE REDUCTASE"/>
    <property type="match status" value="1"/>
</dbReference>
<dbReference type="InterPro" id="IPR029016">
    <property type="entry name" value="GAF-like_dom_sf"/>
</dbReference>
<dbReference type="STRING" id="869213.GCA_000517085_04476"/>
<feature type="domain" description="GAF" evidence="2">
    <location>
        <begin position="49"/>
        <end position="151"/>
    </location>
</feature>
<dbReference type="Proteomes" id="UP000019402">
    <property type="component" value="Unassembled WGS sequence"/>
</dbReference>
<dbReference type="eggNOG" id="COG1956">
    <property type="taxonomic scope" value="Bacteria"/>
</dbReference>
<dbReference type="GO" id="GO:0033745">
    <property type="term" value="F:L-methionine-(R)-S-oxide reductase activity"/>
    <property type="evidence" value="ECO:0007669"/>
    <property type="project" value="TreeGrafter"/>
</dbReference>
<accession>W7XTY0</accession>